<dbReference type="GO" id="GO:0005886">
    <property type="term" value="C:plasma membrane"/>
    <property type="evidence" value="ECO:0007669"/>
    <property type="project" value="UniProtKB-SubCell"/>
</dbReference>
<feature type="transmembrane region" description="Helical" evidence="6">
    <location>
        <begin position="60"/>
        <end position="79"/>
    </location>
</feature>
<evidence type="ECO:0000256" key="5">
    <source>
        <dbReference type="ARBA" id="ARBA00023136"/>
    </source>
</evidence>
<evidence type="ECO:0000313" key="9">
    <source>
        <dbReference type="EMBL" id="GGX65226.1"/>
    </source>
</evidence>
<keyword evidence="2" id="KW-1003">Cell membrane</keyword>
<keyword evidence="10" id="KW-1185">Reference proteome</keyword>
<evidence type="ECO:0000313" key="10">
    <source>
        <dbReference type="Proteomes" id="UP000600865"/>
    </source>
</evidence>
<feature type="transmembrane region" description="Helical" evidence="6">
    <location>
        <begin position="36"/>
        <end position="53"/>
    </location>
</feature>
<evidence type="ECO:0000256" key="6">
    <source>
        <dbReference type="SAM" id="Phobius"/>
    </source>
</evidence>
<sequence length="170" mass="18738">MTFLLPAFLFFIFTTPQLMAALNDANAMKIPNRIPLLAFAGFLLMVPLTWSGFPVLFEHLTVGLVLFAAGFAMFAFGWMGGGDAKLLAATAFWFTWPDVFLYMIYTALFGGVLTLFVMVGRQYIPVRVLTTQWAQTMFRDETKIPYGLALAAGAILTLPKSAIFQAALGM</sequence>
<comment type="caution">
    <text evidence="9">The sequence shown here is derived from an EMBL/GenBank/DDBJ whole genome shotgun (WGS) entry which is preliminary data.</text>
</comment>
<protein>
    <submittedName>
        <fullName evidence="9">Peptidase</fullName>
    </submittedName>
</protein>
<keyword evidence="4 6" id="KW-1133">Transmembrane helix</keyword>
<accession>A0A918KJU4</accession>
<evidence type="ECO:0000256" key="1">
    <source>
        <dbReference type="ARBA" id="ARBA00004651"/>
    </source>
</evidence>
<dbReference type="EMBL" id="BMYV01000001">
    <property type="protein sequence ID" value="GGX65226.1"/>
    <property type="molecule type" value="Genomic_DNA"/>
</dbReference>
<dbReference type="Pfam" id="PF01478">
    <property type="entry name" value="Peptidase_A24"/>
    <property type="match status" value="1"/>
</dbReference>
<proteinExistence type="predicted"/>
<name>A0A918KJU4_9PROT</name>
<evidence type="ECO:0000256" key="3">
    <source>
        <dbReference type="ARBA" id="ARBA00022692"/>
    </source>
</evidence>
<keyword evidence="3 6" id="KW-0812">Transmembrane</keyword>
<dbReference type="PANTHER" id="PTHR36506">
    <property type="entry name" value="PREFLAGELLIN PEPTIDASE"/>
    <property type="match status" value="1"/>
</dbReference>
<evidence type="ECO:0000256" key="4">
    <source>
        <dbReference type="ARBA" id="ARBA00022989"/>
    </source>
</evidence>
<dbReference type="RefSeq" id="WP_189583331.1">
    <property type="nucleotide sequence ID" value="NZ_BMYV01000001.1"/>
</dbReference>
<keyword evidence="7" id="KW-0732">Signal</keyword>
<dbReference type="AlphaFoldDB" id="A0A918KJU4"/>
<dbReference type="PANTHER" id="PTHR36506:SF1">
    <property type="entry name" value="PREFLAGELLIN PEPTIDASE"/>
    <property type="match status" value="1"/>
</dbReference>
<dbReference type="GO" id="GO:0004190">
    <property type="term" value="F:aspartic-type endopeptidase activity"/>
    <property type="evidence" value="ECO:0007669"/>
    <property type="project" value="InterPro"/>
</dbReference>
<feature type="transmembrane region" description="Helical" evidence="6">
    <location>
        <begin position="146"/>
        <end position="168"/>
    </location>
</feature>
<reference evidence="9 10" key="1">
    <citation type="journal article" date="2014" name="Int. J. Syst. Evol. Microbiol.">
        <title>Complete genome sequence of Corynebacterium casei LMG S-19264T (=DSM 44701T), isolated from a smear-ripened cheese.</title>
        <authorList>
            <consortium name="US DOE Joint Genome Institute (JGI-PGF)"/>
            <person name="Walter F."/>
            <person name="Albersmeier A."/>
            <person name="Kalinowski J."/>
            <person name="Ruckert C."/>
        </authorList>
    </citation>
    <scope>NUCLEOTIDE SEQUENCE [LARGE SCALE GENOMIC DNA]</scope>
    <source>
        <strain evidence="9 10">KCTC 23968</strain>
    </source>
</reference>
<gene>
    <name evidence="9" type="ORF">GCM10011309_14360</name>
</gene>
<dbReference type="InterPro" id="IPR000045">
    <property type="entry name" value="Prepilin_IV_endopep_pep"/>
</dbReference>
<comment type="subcellular location">
    <subcellularLocation>
        <location evidence="1">Cell membrane</location>
        <topology evidence="1">Multi-pass membrane protein</topology>
    </subcellularLocation>
</comment>
<evidence type="ECO:0000256" key="7">
    <source>
        <dbReference type="SAM" id="SignalP"/>
    </source>
</evidence>
<feature type="domain" description="Prepilin type IV endopeptidase peptidase" evidence="8">
    <location>
        <begin position="17"/>
        <end position="115"/>
    </location>
</feature>
<dbReference type="Proteomes" id="UP000600865">
    <property type="component" value="Unassembled WGS sequence"/>
</dbReference>
<organism evidence="9 10">
    <name type="scientific">Litorimonas cladophorae</name>
    <dbReference type="NCBI Taxonomy" id="1220491"/>
    <lineage>
        <taxon>Bacteria</taxon>
        <taxon>Pseudomonadati</taxon>
        <taxon>Pseudomonadota</taxon>
        <taxon>Alphaproteobacteria</taxon>
        <taxon>Maricaulales</taxon>
        <taxon>Robiginitomaculaceae</taxon>
    </lineage>
</organism>
<evidence type="ECO:0000256" key="2">
    <source>
        <dbReference type="ARBA" id="ARBA00022475"/>
    </source>
</evidence>
<feature type="transmembrane region" description="Helical" evidence="6">
    <location>
        <begin position="99"/>
        <end position="119"/>
    </location>
</feature>
<feature type="signal peptide" evidence="7">
    <location>
        <begin position="1"/>
        <end position="20"/>
    </location>
</feature>
<keyword evidence="5 6" id="KW-0472">Membrane</keyword>
<dbReference type="Gene3D" id="1.20.120.1220">
    <property type="match status" value="1"/>
</dbReference>
<evidence type="ECO:0000259" key="8">
    <source>
        <dbReference type="Pfam" id="PF01478"/>
    </source>
</evidence>
<dbReference type="InterPro" id="IPR052218">
    <property type="entry name" value="Preflagellin_Peptidase"/>
</dbReference>
<feature type="chain" id="PRO_5037035742" evidence="7">
    <location>
        <begin position="21"/>
        <end position="170"/>
    </location>
</feature>